<dbReference type="GO" id="GO:0016853">
    <property type="term" value="F:isomerase activity"/>
    <property type="evidence" value="ECO:0007669"/>
    <property type="project" value="UniProtKB-KW"/>
</dbReference>
<dbReference type="PRINTS" id="PR00298">
    <property type="entry name" value="CHAPERONIN60"/>
</dbReference>
<feature type="binding site" evidence="5">
    <location>
        <begin position="86"/>
        <end position="90"/>
    </location>
    <ligand>
        <name>ATP</name>
        <dbReference type="ChEBI" id="CHEBI:30616"/>
    </ligand>
</feature>
<reference evidence="7" key="1">
    <citation type="journal article" date="2019" name="Mol. Phylogenet. Evol.">
        <title>Morphological evolution and classification of the red algal order Ceramiales inferred using plastid phylogenomics.</title>
        <authorList>
            <person name="Diaz-Tapia P."/>
            <person name="Pasella M.M."/>
            <person name="Verbruggen H."/>
            <person name="Maggs C.A."/>
        </authorList>
    </citation>
    <scope>NUCLEOTIDE SEQUENCE</scope>
    <source>
        <strain evidence="7">29588_6</strain>
    </source>
</reference>
<dbReference type="EMBL" id="MK814724">
    <property type="protein sequence ID" value="QCI08283.1"/>
    <property type="molecule type" value="Genomic_DNA"/>
</dbReference>
<dbReference type="Gene3D" id="1.10.560.10">
    <property type="entry name" value="GroEL-like equatorial domain"/>
    <property type="match status" value="1"/>
</dbReference>
<evidence type="ECO:0000256" key="3">
    <source>
        <dbReference type="ARBA" id="ARBA00022840"/>
    </source>
</evidence>
<protein>
    <recommendedName>
        <fullName evidence="5">Chaperonin GroEL</fullName>
        <ecNumber evidence="5">5.6.1.7</ecNumber>
    </recommendedName>
    <alternativeName>
        <fullName evidence="5">60 kDa chaperonin</fullName>
    </alternativeName>
    <alternativeName>
        <fullName evidence="5">Chaperonin-60</fullName>
        <shortName evidence="5">Cpn60</shortName>
    </alternativeName>
</protein>
<evidence type="ECO:0000256" key="5">
    <source>
        <dbReference type="HAMAP-Rule" id="MF_00600"/>
    </source>
</evidence>
<dbReference type="GO" id="GO:0005524">
    <property type="term" value="F:ATP binding"/>
    <property type="evidence" value="ECO:0007669"/>
    <property type="project" value="UniProtKB-UniRule"/>
</dbReference>
<evidence type="ECO:0000256" key="6">
    <source>
        <dbReference type="RuleBase" id="RU000418"/>
    </source>
</evidence>
<dbReference type="NCBIfam" id="NF000592">
    <property type="entry name" value="PRK00013.1"/>
    <property type="match status" value="1"/>
</dbReference>
<proteinExistence type="inferred from homology"/>
<comment type="caution">
    <text evidence="5">Lacks conserved residue(s) required for the propagation of feature annotation.</text>
</comment>
<dbReference type="InterPro" id="IPR027409">
    <property type="entry name" value="GroEL-like_apical_dom_sf"/>
</dbReference>
<evidence type="ECO:0000256" key="1">
    <source>
        <dbReference type="ARBA" id="ARBA00006607"/>
    </source>
</evidence>
<feature type="binding site" evidence="5">
    <location>
        <position position="496"/>
    </location>
    <ligand>
        <name>ATP</name>
        <dbReference type="ChEBI" id="CHEBI:30616"/>
    </ligand>
</feature>
<dbReference type="Gene3D" id="3.30.260.10">
    <property type="entry name" value="TCP-1-like chaperonin intermediate domain"/>
    <property type="match status" value="1"/>
</dbReference>
<dbReference type="GO" id="GO:0140662">
    <property type="term" value="F:ATP-dependent protein folding chaperone"/>
    <property type="evidence" value="ECO:0007669"/>
    <property type="project" value="InterPro"/>
</dbReference>
<feature type="binding site" evidence="5">
    <location>
        <begin position="29"/>
        <end position="32"/>
    </location>
    <ligand>
        <name>ATP</name>
        <dbReference type="ChEBI" id="CHEBI:30616"/>
    </ligand>
</feature>
<comment type="similarity">
    <text evidence="1 5 6">Belongs to the chaperonin (HSP60) family.</text>
</comment>
<evidence type="ECO:0000256" key="2">
    <source>
        <dbReference type="ARBA" id="ARBA00022741"/>
    </source>
</evidence>
<dbReference type="CDD" id="cd03344">
    <property type="entry name" value="GroEL"/>
    <property type="match status" value="1"/>
</dbReference>
<dbReference type="FunFam" id="3.50.7.10:FF:000001">
    <property type="entry name" value="60 kDa chaperonin"/>
    <property type="match status" value="1"/>
</dbReference>
<dbReference type="InterPro" id="IPR027413">
    <property type="entry name" value="GROEL-like_equatorial_sf"/>
</dbReference>
<dbReference type="NCBIfam" id="NF009489">
    <property type="entry name" value="PRK12851.1"/>
    <property type="match status" value="1"/>
</dbReference>
<dbReference type="PROSITE" id="PS00296">
    <property type="entry name" value="CHAPERONINS_CPN60"/>
    <property type="match status" value="1"/>
</dbReference>
<geneLocation type="plastid" evidence="7"/>
<dbReference type="HAMAP" id="MF_00600">
    <property type="entry name" value="CH60"/>
    <property type="match status" value="1"/>
</dbReference>
<gene>
    <name evidence="5 7" type="primary">groEL</name>
    <name evidence="5" type="synonym">groL</name>
</gene>
<dbReference type="SUPFAM" id="SSF54849">
    <property type="entry name" value="GroEL-intermediate domain like"/>
    <property type="match status" value="1"/>
</dbReference>
<comment type="function">
    <text evidence="5">Together with its co-chaperonin GroES, plays an essential role in assisting protein folding. The GroEL-GroES system forms a nano-cage that allows encapsulation of the non-native substrate proteins and provides a physical environment optimized to promote and accelerate protein folding.</text>
</comment>
<dbReference type="InterPro" id="IPR001844">
    <property type="entry name" value="Cpn60/GroEL"/>
</dbReference>
<evidence type="ECO:0000313" key="7">
    <source>
        <dbReference type="EMBL" id="QCI08283.1"/>
    </source>
</evidence>
<keyword evidence="7" id="KW-0934">Plastid</keyword>
<feature type="binding site" evidence="5">
    <location>
        <position position="414"/>
    </location>
    <ligand>
        <name>ATP</name>
        <dbReference type="ChEBI" id="CHEBI:30616"/>
    </ligand>
</feature>
<dbReference type="GO" id="GO:0042026">
    <property type="term" value="P:protein refolding"/>
    <property type="evidence" value="ECO:0007669"/>
    <property type="project" value="UniProtKB-UniRule"/>
</dbReference>
<dbReference type="AlphaFoldDB" id="A0A4D6WY18"/>
<dbReference type="PANTHER" id="PTHR45633">
    <property type="entry name" value="60 KDA HEAT SHOCK PROTEIN, MITOCHONDRIAL"/>
    <property type="match status" value="1"/>
</dbReference>
<dbReference type="SUPFAM" id="SSF52029">
    <property type="entry name" value="GroEL apical domain-like"/>
    <property type="match status" value="1"/>
</dbReference>
<dbReference type="InterPro" id="IPR018370">
    <property type="entry name" value="Chaperonin_Cpn60_CS"/>
</dbReference>
<keyword evidence="4 5" id="KW-0143">Chaperone</keyword>
<evidence type="ECO:0000256" key="4">
    <source>
        <dbReference type="ARBA" id="ARBA00023186"/>
    </source>
</evidence>
<comment type="subunit">
    <text evidence="5">Forms a cylinder of 14 subunits composed of two heptameric rings stacked back-to-back. Interacts with the co-chaperonin GroES.</text>
</comment>
<dbReference type="InterPro" id="IPR002423">
    <property type="entry name" value="Cpn60/GroEL/TCP-1"/>
</dbReference>
<dbReference type="GO" id="GO:0051082">
    <property type="term" value="F:unfolded protein binding"/>
    <property type="evidence" value="ECO:0007669"/>
    <property type="project" value="UniProtKB-UniRule"/>
</dbReference>
<keyword evidence="3 5" id="KW-0067">ATP-binding</keyword>
<dbReference type="NCBIfam" id="TIGR02348">
    <property type="entry name" value="GroEL"/>
    <property type="match status" value="1"/>
</dbReference>
<keyword evidence="2 5" id="KW-0547">Nucleotide-binding</keyword>
<dbReference type="Gene3D" id="3.50.7.10">
    <property type="entry name" value="GroEL"/>
    <property type="match status" value="1"/>
</dbReference>
<dbReference type="Pfam" id="PF00118">
    <property type="entry name" value="Cpn60_TCP1"/>
    <property type="match status" value="1"/>
</dbReference>
<organism evidence="7">
    <name type="scientific">Pterothamnion crispum</name>
    <dbReference type="NCBI Taxonomy" id="1550583"/>
    <lineage>
        <taxon>Eukaryota</taxon>
        <taxon>Rhodophyta</taxon>
        <taxon>Florideophyceae</taxon>
        <taxon>Rhodymeniophycidae</taxon>
        <taxon>Ceramiales</taxon>
        <taxon>Ceramiaceae</taxon>
        <taxon>Pterothamnion</taxon>
    </lineage>
</organism>
<accession>A0A4D6WY18</accession>
<dbReference type="NCBIfam" id="NF009488">
    <property type="entry name" value="PRK12850.1"/>
    <property type="match status" value="1"/>
</dbReference>
<reference evidence="7" key="2">
    <citation type="submission" date="2019-04" db="EMBL/GenBank/DDBJ databases">
        <authorList>
            <person name="Pasella M."/>
        </authorList>
    </citation>
    <scope>NUCLEOTIDE SEQUENCE</scope>
    <source>
        <strain evidence="7">29588_6</strain>
    </source>
</reference>
<keyword evidence="5" id="KW-0413">Isomerase</keyword>
<sequence>MSKTILYQDNARKALEKGMDILAEAVSVTLGPKGRNVVLERKFGSPQIVNDGVTIAKEIELKDFIENTGVALIRQAASKTNDVAGDGTTTATVLAHAIVKQGLKNVASGANPITLKKGVEKAVKFVVAKIAEYSRPVHDVLSITQVASISAGNDNEIGEMISNAIEKVGKEGIISLEEGQSTITHLEIKEGMKFDKGFISPYFVNDSSKMEVIQDNPYILLTDKKITLIQQELLPILEQVAQTGRCLLVIAEDIEKEALATMVVNKLRGIVNVVAVRAPGFGDRRKALLEDIAVLTSGQVITEDTGLTLDNINISQLGTARRVNITKDSTTIMADVNQSVIKGRCEQIRRQIEISNNSYEKEKLQERLAKLSGGVAVIKVGAATETEMKDKKLRLEDAINATKAAIEEGIVPGGGSTLVHLSQELDLWAQSNLSDEELVGALIVKQALSSPLIRIAENAGLNGAVIVEKVKQRDFAIGYNANQDCLVDMYKYGIIDPAKVTRSALQNASSIASIILTTECIVAEKLNK</sequence>
<dbReference type="NCBIfam" id="NF009487">
    <property type="entry name" value="PRK12849.1"/>
    <property type="match status" value="1"/>
</dbReference>
<name>A0A4D6WY18_9FLOR</name>
<dbReference type="InterPro" id="IPR027410">
    <property type="entry name" value="TCP-1-like_intermed_sf"/>
</dbReference>
<dbReference type="EC" id="5.6.1.7" evidence="5"/>
<dbReference type="SUPFAM" id="SSF48592">
    <property type="entry name" value="GroEL equatorial domain-like"/>
    <property type="match status" value="1"/>
</dbReference>